<evidence type="ECO:0000256" key="11">
    <source>
        <dbReference type="ARBA" id="ARBA00032773"/>
    </source>
</evidence>
<dbReference type="PANTHER" id="PTHR13693">
    <property type="entry name" value="CLASS II AMINOTRANSFERASE/8-AMINO-7-OXONONANOATE SYNTHASE"/>
    <property type="match status" value="1"/>
</dbReference>
<name>G4W920_9ALVE</name>
<evidence type="ECO:0000256" key="5">
    <source>
        <dbReference type="ARBA" id="ARBA00022679"/>
    </source>
</evidence>
<comment type="catalytic activity">
    <reaction evidence="12">
        <text>succinyl-CoA + glycine + H(+) = 5-aminolevulinate + CO2 + CoA</text>
        <dbReference type="Rhea" id="RHEA:12921"/>
        <dbReference type="ChEBI" id="CHEBI:15378"/>
        <dbReference type="ChEBI" id="CHEBI:16526"/>
        <dbReference type="ChEBI" id="CHEBI:57287"/>
        <dbReference type="ChEBI" id="CHEBI:57292"/>
        <dbReference type="ChEBI" id="CHEBI:57305"/>
        <dbReference type="ChEBI" id="CHEBI:356416"/>
        <dbReference type="EC" id="2.3.1.37"/>
    </reaction>
</comment>
<evidence type="ECO:0000256" key="3">
    <source>
        <dbReference type="ARBA" id="ARBA00008392"/>
    </source>
</evidence>
<feature type="region of interest" description="Disordered" evidence="14">
    <location>
        <begin position="65"/>
        <end position="88"/>
    </location>
</feature>
<dbReference type="PROSITE" id="PS00599">
    <property type="entry name" value="AA_TRANSFER_CLASS_2"/>
    <property type="match status" value="1"/>
</dbReference>
<protein>
    <recommendedName>
        <fullName evidence="4">5-aminolevulinate synthase</fullName>
        <ecNumber evidence="4">2.3.1.37</ecNumber>
    </recommendedName>
    <alternativeName>
        <fullName evidence="9">5-aminolevulinic acid synthase</fullName>
    </alternativeName>
    <alternativeName>
        <fullName evidence="10">Delta-ALA synthase</fullName>
    </alternativeName>
    <alternativeName>
        <fullName evidence="11">Delta-aminolevulinate synthase</fullName>
    </alternativeName>
</protein>
<evidence type="ECO:0000256" key="10">
    <source>
        <dbReference type="ARBA" id="ARBA00031945"/>
    </source>
</evidence>
<dbReference type="InterPro" id="IPR015424">
    <property type="entry name" value="PyrdxlP-dep_Trfase"/>
</dbReference>
<dbReference type="PANTHER" id="PTHR13693:SF102">
    <property type="entry name" value="2-AMINO-3-KETOBUTYRATE COENZYME A LIGASE, MITOCHONDRIAL"/>
    <property type="match status" value="1"/>
</dbReference>
<evidence type="ECO:0000256" key="1">
    <source>
        <dbReference type="ARBA" id="ARBA00001933"/>
    </source>
</evidence>
<dbReference type="InterPro" id="IPR015422">
    <property type="entry name" value="PyrdxlP-dep_Trfase_small"/>
</dbReference>
<dbReference type="NCBIfam" id="TIGR01821">
    <property type="entry name" value="5aminolev_synth"/>
    <property type="match status" value="1"/>
</dbReference>
<comment type="cofactor">
    <cofactor evidence="1 13">
        <name>pyridoxal 5'-phosphate</name>
        <dbReference type="ChEBI" id="CHEBI:597326"/>
    </cofactor>
</comment>
<dbReference type="CDD" id="cd06454">
    <property type="entry name" value="KBL_like"/>
    <property type="match status" value="1"/>
</dbReference>
<comment type="pathway">
    <text evidence="2">Porphyrin-containing compound metabolism; protoporphyrin-IX biosynthesis; 5-aminolevulinate from glycine: step 1/1.</text>
</comment>
<dbReference type="GO" id="GO:0003870">
    <property type="term" value="F:5-aminolevulinate synthase activity"/>
    <property type="evidence" value="ECO:0007669"/>
    <property type="project" value="UniProtKB-EC"/>
</dbReference>
<evidence type="ECO:0000256" key="13">
    <source>
        <dbReference type="RuleBase" id="RU003693"/>
    </source>
</evidence>
<dbReference type="InterPro" id="IPR050087">
    <property type="entry name" value="AON_synthase_class-II"/>
</dbReference>
<keyword evidence="7" id="KW-0350">Heme biosynthesis</keyword>
<dbReference type="FunFam" id="3.40.640.10:FF:000006">
    <property type="entry name" value="5-aminolevulinate synthase, mitochondrial"/>
    <property type="match status" value="1"/>
</dbReference>
<accession>G4W920</accession>
<evidence type="ECO:0000256" key="14">
    <source>
        <dbReference type="SAM" id="MobiDB-lite"/>
    </source>
</evidence>
<keyword evidence="6 13" id="KW-0663">Pyridoxal phosphate</keyword>
<evidence type="ECO:0000256" key="4">
    <source>
        <dbReference type="ARBA" id="ARBA00013257"/>
    </source>
</evidence>
<dbReference type="UniPathway" id="UPA00251">
    <property type="reaction ID" value="UER00375"/>
</dbReference>
<evidence type="ECO:0000313" key="16">
    <source>
        <dbReference type="EMBL" id="AEQ18818.1"/>
    </source>
</evidence>
<evidence type="ECO:0000256" key="6">
    <source>
        <dbReference type="ARBA" id="ARBA00022898"/>
    </source>
</evidence>
<dbReference type="EC" id="2.3.1.37" evidence="4"/>
<dbReference type="InterPro" id="IPR010961">
    <property type="entry name" value="4pyrrol_synth_NH2levulA_synth"/>
</dbReference>
<feature type="domain" description="Aminotransferase class I/classII large" evidence="15">
    <location>
        <begin position="162"/>
        <end position="502"/>
    </location>
</feature>
<dbReference type="Pfam" id="PF00155">
    <property type="entry name" value="Aminotran_1_2"/>
    <property type="match status" value="1"/>
</dbReference>
<dbReference type="SUPFAM" id="SSF53383">
    <property type="entry name" value="PLP-dependent transferases"/>
    <property type="match status" value="1"/>
</dbReference>
<dbReference type="GO" id="GO:0006782">
    <property type="term" value="P:protoporphyrinogen IX biosynthetic process"/>
    <property type="evidence" value="ECO:0007669"/>
    <property type="project" value="UniProtKB-UniPathway"/>
</dbReference>
<comment type="similarity">
    <text evidence="3 13">Belongs to the class-II pyridoxal-phosphate-dependent aminotransferase family.</text>
</comment>
<dbReference type="AlphaFoldDB" id="G4W920"/>
<dbReference type="VEuPathDB" id="CryptoDB:Cvel_28814"/>
<dbReference type="GO" id="GO:0005739">
    <property type="term" value="C:mitochondrion"/>
    <property type="evidence" value="ECO:0007669"/>
    <property type="project" value="TreeGrafter"/>
</dbReference>
<evidence type="ECO:0000256" key="8">
    <source>
        <dbReference type="ARBA" id="ARBA00023315"/>
    </source>
</evidence>
<evidence type="ECO:0000256" key="12">
    <source>
        <dbReference type="ARBA" id="ARBA00047654"/>
    </source>
</evidence>
<keyword evidence="8" id="KW-0012">Acyltransferase</keyword>
<dbReference type="InterPro" id="IPR015421">
    <property type="entry name" value="PyrdxlP-dep_Trfase_major"/>
</dbReference>
<gene>
    <name evidence="16" type="primary">ALAS</name>
</gene>
<dbReference type="InterPro" id="IPR001917">
    <property type="entry name" value="Aminotrans_II_pyridoxalP_BS"/>
</dbReference>
<evidence type="ECO:0000256" key="7">
    <source>
        <dbReference type="ARBA" id="ARBA00023133"/>
    </source>
</evidence>
<organism evidence="16">
    <name type="scientific">Chromera velia</name>
    <dbReference type="NCBI Taxonomy" id="505693"/>
    <lineage>
        <taxon>Eukaryota</taxon>
        <taxon>Sar</taxon>
        <taxon>Alveolata</taxon>
        <taxon>Colpodellida</taxon>
        <taxon>Chromeraceae</taxon>
        <taxon>Chromera</taxon>
    </lineage>
</organism>
<dbReference type="GO" id="GO:0030170">
    <property type="term" value="F:pyridoxal phosphate binding"/>
    <property type="evidence" value="ECO:0007669"/>
    <property type="project" value="InterPro"/>
</dbReference>
<evidence type="ECO:0000256" key="9">
    <source>
        <dbReference type="ARBA" id="ARBA00031691"/>
    </source>
</evidence>
<reference evidence="16" key="1">
    <citation type="submission" date="2010-09" db="EMBL/GenBank/DDBJ databases">
        <title>Apicomplexan parasites and photosynthetic chromerids synthesize tetrapyrroles using a homologous non-canonical pathway.</title>
        <authorList>
            <person name="Koreny L."/>
            <person name="Sobotka R."/>
            <person name="Janouskovec J."/>
            <person name="Keeling P.J."/>
            <person name="Obornik M."/>
        </authorList>
    </citation>
    <scope>NUCLEOTIDE SEQUENCE</scope>
    <source>
        <strain evidence="16">CCMP 2878</strain>
    </source>
</reference>
<dbReference type="EMBL" id="HQ222925">
    <property type="protein sequence ID" value="AEQ18818.1"/>
    <property type="molecule type" value="mRNA"/>
</dbReference>
<evidence type="ECO:0000259" key="15">
    <source>
        <dbReference type="Pfam" id="PF00155"/>
    </source>
</evidence>
<dbReference type="Gene3D" id="3.40.640.10">
    <property type="entry name" value="Type I PLP-dependent aspartate aminotransferase-like (Major domain)"/>
    <property type="match status" value="1"/>
</dbReference>
<proteinExistence type="evidence at transcript level"/>
<sequence length="559" mass="60608">MFSSGTARSFLTFASQEVKKLCPFVGKMGEMSRGKDLSKMAEMCPVASKMDKPIVIVDGDDAKASPAAHGRHYHTSAASSSSEKIGHHDSTPLYGHHHHQGNLVTHGRKSKPQVYLEHFDGSIEKLHKEGNYRIFANLQRHKGNFPNATFRKADTERMVKIWCSNDYLGMGQHPVVLQASHEALEKSGTGAGGTRNISGTMTYHVALEKELADWHGKEAALLFTSGYVANEAAISTIAQLLPNSIIFSDAKNHASMIAGVRNSKCEKKIFRHNDMQHLEELLAAAPADRPKLIVFESVYSMDGAIAPIHAICDLAEKYGAMTYIDEVHAVGMYGPRGAGVCEQIGAADRVDVVNGTLGKAVGVFGGYIAGSAKLVDAVRSYASGFIFTTALPPVVAAGATASIRHLKESSAEREAQHLKVAQLKHMLKSKNLPVMDNPSHIVPIHVGDAALCKAASDELLNAYGMYIQPINYPTVPKGTERLRVTPGPLHSLNDIMTLVDALDDIWTRLNIPRAQEEHVAENPTIDDLFYFAHSNAEIQARARAGVTPEAMQMSMSASA</sequence>
<keyword evidence="5" id="KW-0808">Transferase</keyword>
<dbReference type="InterPro" id="IPR004839">
    <property type="entry name" value="Aminotransferase_I/II_large"/>
</dbReference>
<dbReference type="Gene3D" id="3.90.1150.10">
    <property type="entry name" value="Aspartate Aminotransferase, domain 1"/>
    <property type="match status" value="1"/>
</dbReference>
<evidence type="ECO:0000256" key="2">
    <source>
        <dbReference type="ARBA" id="ARBA00005029"/>
    </source>
</evidence>